<dbReference type="EC" id="2.4.1.-" evidence="10"/>
<dbReference type="InterPro" id="IPR002659">
    <property type="entry name" value="Glyco_trans_31"/>
</dbReference>
<dbReference type="Pfam" id="PF01762">
    <property type="entry name" value="Galactosyl_T"/>
    <property type="match status" value="1"/>
</dbReference>
<evidence type="ECO:0000256" key="11">
    <source>
        <dbReference type="SAM" id="MobiDB-lite"/>
    </source>
</evidence>
<dbReference type="GO" id="GO:0000139">
    <property type="term" value="C:Golgi membrane"/>
    <property type="evidence" value="ECO:0007669"/>
    <property type="project" value="UniProtKB-SubCell"/>
</dbReference>
<accession>A0A8K0JLV5</accession>
<keyword evidence="6" id="KW-0735">Signal-anchor</keyword>
<keyword evidence="8 10" id="KW-0333">Golgi apparatus</keyword>
<proteinExistence type="inferred from homology"/>
<comment type="similarity">
    <text evidence="2 10">Belongs to the glycosyltransferase 31 family.</text>
</comment>
<evidence type="ECO:0000256" key="7">
    <source>
        <dbReference type="ARBA" id="ARBA00022989"/>
    </source>
</evidence>
<evidence type="ECO:0000256" key="1">
    <source>
        <dbReference type="ARBA" id="ARBA00004323"/>
    </source>
</evidence>
<evidence type="ECO:0000256" key="4">
    <source>
        <dbReference type="ARBA" id="ARBA00022679"/>
    </source>
</evidence>
<evidence type="ECO:0000256" key="8">
    <source>
        <dbReference type="ARBA" id="ARBA00023034"/>
    </source>
</evidence>
<evidence type="ECO:0000313" key="12">
    <source>
        <dbReference type="EMBL" id="KAG7535939.1"/>
    </source>
</evidence>
<comment type="subcellular location">
    <subcellularLocation>
        <location evidence="1 10">Golgi apparatus membrane</location>
        <topology evidence="1 10">Single-pass type II membrane protein</topology>
    </subcellularLocation>
</comment>
<dbReference type="EMBL" id="JABELV010000067">
    <property type="protein sequence ID" value="KAG7535939.1"/>
    <property type="molecule type" value="Genomic_DNA"/>
</dbReference>
<comment type="caution">
    <text evidence="12">The sequence shown here is derived from an EMBL/GenBank/DDBJ whole genome shotgun (WGS) entry which is preliminary data.</text>
</comment>
<evidence type="ECO:0000256" key="10">
    <source>
        <dbReference type="RuleBase" id="RU363063"/>
    </source>
</evidence>
<protein>
    <recommendedName>
        <fullName evidence="10">Hexosyltransferase</fullName>
        <ecNumber evidence="10">2.4.1.-</ecNumber>
    </recommendedName>
</protein>
<reference evidence="12" key="1">
    <citation type="submission" date="2020-04" db="EMBL/GenBank/DDBJ databases">
        <title>Analysis of mating type loci in Filobasidium floriforme.</title>
        <authorList>
            <person name="Nowrousian M."/>
        </authorList>
    </citation>
    <scope>NUCLEOTIDE SEQUENCE</scope>
    <source>
        <strain evidence="12">CBS 6242</strain>
    </source>
</reference>
<dbReference type="PANTHER" id="PTHR11214">
    <property type="entry name" value="BETA-1,3-N-ACETYLGLUCOSAMINYLTRANSFERASE"/>
    <property type="match status" value="1"/>
</dbReference>
<keyword evidence="9" id="KW-0472">Membrane</keyword>
<evidence type="ECO:0000256" key="3">
    <source>
        <dbReference type="ARBA" id="ARBA00022676"/>
    </source>
</evidence>
<keyword evidence="5" id="KW-0812">Transmembrane</keyword>
<sequence length="450" mass="51213">MLARISGGFASPSVQPLVEIDSSHPAWPWGPSETKPPHSAEDDSVDQLEPVGIFIGVMTMDRAREKRMLIRQTYGSHPKSRVRGTESVSIRFIMGRPKDRYAQEVELENDTFGDIVILDMEENMNSGKTHKYFSWAADHAMVPEYTFFVPSDRAQVPPNGSETTIRSESGTRSRRLDALDPTAHALYVGEKRPDYVFKADDDALIVLGEMERRLRVAPRKLTFFGYLVKNSFMAGECYGMSLDLVRYIADYEPLRKMVKGKEDKLATKWIKMHPQREDIVWVSERCAIYDHPKAGTVYSHGFLFPNTIDEVRAEDTEQMTPLELQWRGGKHWAATYSTVSHFGTPYTPPFDHMTALQQVEALVEGSEMSLFSRLHAAKHPHAQSVPLWKTDADEAALAIKTYERRPTRQARFRNDPKERGGTMVVHFIKHESWFLETALALLGPHNSTEL</sequence>
<keyword evidence="7" id="KW-1133">Transmembrane helix</keyword>
<evidence type="ECO:0000256" key="5">
    <source>
        <dbReference type="ARBA" id="ARBA00022692"/>
    </source>
</evidence>
<evidence type="ECO:0000256" key="2">
    <source>
        <dbReference type="ARBA" id="ARBA00008661"/>
    </source>
</evidence>
<evidence type="ECO:0000256" key="6">
    <source>
        <dbReference type="ARBA" id="ARBA00022968"/>
    </source>
</evidence>
<feature type="region of interest" description="Disordered" evidence="11">
    <location>
        <begin position="21"/>
        <end position="45"/>
    </location>
</feature>
<dbReference type="GO" id="GO:0016758">
    <property type="term" value="F:hexosyltransferase activity"/>
    <property type="evidence" value="ECO:0007669"/>
    <property type="project" value="InterPro"/>
</dbReference>
<name>A0A8K0JLV5_9TREE</name>
<keyword evidence="13" id="KW-1185">Reference proteome</keyword>
<feature type="compositionally biased region" description="Polar residues" evidence="11">
    <location>
        <begin position="158"/>
        <end position="168"/>
    </location>
</feature>
<organism evidence="12 13">
    <name type="scientific">Filobasidium floriforme</name>
    <dbReference type="NCBI Taxonomy" id="5210"/>
    <lineage>
        <taxon>Eukaryota</taxon>
        <taxon>Fungi</taxon>
        <taxon>Dikarya</taxon>
        <taxon>Basidiomycota</taxon>
        <taxon>Agaricomycotina</taxon>
        <taxon>Tremellomycetes</taxon>
        <taxon>Filobasidiales</taxon>
        <taxon>Filobasidiaceae</taxon>
        <taxon>Filobasidium</taxon>
    </lineage>
</organism>
<dbReference type="AlphaFoldDB" id="A0A8K0JLV5"/>
<feature type="region of interest" description="Disordered" evidence="11">
    <location>
        <begin position="153"/>
        <end position="173"/>
    </location>
</feature>
<keyword evidence="3 10" id="KW-0328">Glycosyltransferase</keyword>
<evidence type="ECO:0000256" key="9">
    <source>
        <dbReference type="ARBA" id="ARBA00023136"/>
    </source>
</evidence>
<dbReference type="Proteomes" id="UP000812966">
    <property type="component" value="Unassembled WGS sequence"/>
</dbReference>
<dbReference type="GO" id="GO:0051072">
    <property type="term" value="P:4,6-pyruvylated galactose residue biosynthetic process"/>
    <property type="evidence" value="ECO:0007669"/>
    <property type="project" value="TreeGrafter"/>
</dbReference>
<dbReference type="PANTHER" id="PTHR11214:SF333">
    <property type="entry name" value="GLYCOSYLTRANSFERASE FAMILY 31 PROTEIN"/>
    <property type="match status" value="1"/>
</dbReference>
<gene>
    <name evidence="12" type="ORF">FFLO_03610</name>
</gene>
<keyword evidence="4" id="KW-0808">Transferase</keyword>
<evidence type="ECO:0000313" key="13">
    <source>
        <dbReference type="Proteomes" id="UP000812966"/>
    </source>
</evidence>